<feature type="chain" id="PRO_5045356431" evidence="1">
    <location>
        <begin position="29"/>
        <end position="186"/>
    </location>
</feature>
<evidence type="ECO:0000313" key="2">
    <source>
        <dbReference type="EMBL" id="GID60808.1"/>
    </source>
</evidence>
<evidence type="ECO:0000256" key="1">
    <source>
        <dbReference type="SAM" id="SignalP"/>
    </source>
</evidence>
<dbReference type="RefSeq" id="WP_203808158.1">
    <property type="nucleotide sequence ID" value="NZ_BAAAQE010000111.1"/>
</dbReference>
<dbReference type="Proteomes" id="UP000612282">
    <property type="component" value="Unassembled WGS sequence"/>
</dbReference>
<sequence>MRRVFAIAVASLVSSGALLGTLPAAAQAAPTICDPNSSWVTVNSTARTLKILKSEHWAAPSTAPLKVTKNWSGEIDFGASYTGSIGGNLSVEVPVKAFNVGAGIDSSAELAMDVRIKKTVSVTQDITIPKGHSMIQYAGVYVTSTSLTKKQCSSNGASVKTVFSGYLTGPRMSSSGWIDCKDTTAC</sequence>
<organism evidence="2 3">
    <name type="scientific">Actinoplanes couchii</name>
    <dbReference type="NCBI Taxonomy" id="403638"/>
    <lineage>
        <taxon>Bacteria</taxon>
        <taxon>Bacillati</taxon>
        <taxon>Actinomycetota</taxon>
        <taxon>Actinomycetes</taxon>
        <taxon>Micromonosporales</taxon>
        <taxon>Micromonosporaceae</taxon>
        <taxon>Actinoplanes</taxon>
    </lineage>
</organism>
<feature type="signal peptide" evidence="1">
    <location>
        <begin position="1"/>
        <end position="28"/>
    </location>
</feature>
<reference evidence="2 3" key="1">
    <citation type="submission" date="2021-01" db="EMBL/GenBank/DDBJ databases">
        <title>Whole genome shotgun sequence of Actinoplanes couchii NBRC 106145.</title>
        <authorList>
            <person name="Komaki H."/>
            <person name="Tamura T."/>
        </authorList>
    </citation>
    <scope>NUCLEOTIDE SEQUENCE [LARGE SCALE GENOMIC DNA]</scope>
    <source>
        <strain evidence="2 3">NBRC 106145</strain>
    </source>
</reference>
<proteinExistence type="predicted"/>
<keyword evidence="1" id="KW-0732">Signal</keyword>
<protein>
    <submittedName>
        <fullName evidence="2">Uncharacterized protein</fullName>
    </submittedName>
</protein>
<gene>
    <name evidence="2" type="ORF">Aco03nite_092120</name>
</gene>
<keyword evidence="3" id="KW-1185">Reference proteome</keyword>
<accession>A0ABQ3XQL9</accession>
<name>A0ABQ3XQL9_9ACTN</name>
<evidence type="ECO:0000313" key="3">
    <source>
        <dbReference type="Proteomes" id="UP000612282"/>
    </source>
</evidence>
<comment type="caution">
    <text evidence="2">The sequence shown here is derived from an EMBL/GenBank/DDBJ whole genome shotgun (WGS) entry which is preliminary data.</text>
</comment>
<dbReference type="EMBL" id="BOMG01000114">
    <property type="protein sequence ID" value="GID60808.1"/>
    <property type="molecule type" value="Genomic_DNA"/>
</dbReference>